<evidence type="ECO:0008006" key="3">
    <source>
        <dbReference type="Google" id="ProtNLM"/>
    </source>
</evidence>
<dbReference type="NCBIfam" id="NF047561">
    <property type="entry name" value="orf58_phage_fam"/>
    <property type="match status" value="1"/>
</dbReference>
<reference evidence="2" key="1">
    <citation type="submission" date="2020-02" db="EMBL/GenBank/DDBJ databases">
        <title>A series of three bacteriophages infecting Salmonella enterica strains and being potentially suitable for phage therapy.</title>
        <authorList>
            <person name="Kosznik-Kwasnicka K."/>
            <person name="Cieminska K."/>
            <person name="Grabski M."/>
            <person name="Grabowski L."/>
            <person name="Jurczak-Kurek A."/>
            <person name="Wegrzyn G."/>
            <person name="Wegrzyn A."/>
        </authorList>
    </citation>
    <scope>NUCLEOTIDE SEQUENCE [LARGE SCALE GENOMIC DNA]</scope>
</reference>
<sequence>MTWEDVVVSTSSTKQPTRQFGRALKLEVSNGKDEGIIISNLRVTFDIQKGNTKHPNKATITVFNLTESNRYKLASGTWDYVRLSVGYGLDNIVYRLIFEGDITRANDQRNGLDIQTVLECGDARKSYNDGFVNTTLAAGSTYDSVVDVCLASMPNVEEGYVCLDENKPAFLRARTLFGQTHSVLDQVAAANKATWSIQDNKLNIIPNDSVTDYDVVVLSESSGMIGAPRGTDKGLEVTCNLNPTLAIGGLVQVNSMFTQYNGQYKIDTIRFRGDNKPKGPWRADLTVLGGQFAKKVRRLKKPRKLSKIEYDYVTEPGIDHTVGGGS</sequence>
<evidence type="ECO:0000313" key="2">
    <source>
        <dbReference type="Proteomes" id="UP000503581"/>
    </source>
</evidence>
<protein>
    <recommendedName>
        <fullName evidence="3">Tail protein</fullName>
    </recommendedName>
</protein>
<dbReference type="EMBL" id="MT012730">
    <property type="protein sequence ID" value="QJQ40073.1"/>
    <property type="molecule type" value="Genomic_DNA"/>
</dbReference>
<evidence type="ECO:0000313" key="1">
    <source>
        <dbReference type="EMBL" id="QJQ40073.1"/>
    </source>
</evidence>
<organism evidence="1 2">
    <name type="scientific">Salmonella phage vB_SenM-1</name>
    <dbReference type="NCBI Taxonomy" id="2732255"/>
    <lineage>
        <taxon>Viruses</taxon>
        <taxon>Duplodnaviria</taxon>
        <taxon>Heunggongvirae</taxon>
        <taxon>Uroviricota</taxon>
        <taxon>Caudoviricetes</taxon>
        <taxon>Rosemountvirus</taxon>
        <taxon>Rosemountvirus SE13</taxon>
    </lineage>
</organism>
<gene>
    <name evidence="1" type="ORF">vBSenM1_73</name>
</gene>
<dbReference type="Pfam" id="PF22759">
    <property type="entry name" value="E217_GP41"/>
    <property type="match status" value="1"/>
</dbReference>
<name>A0A6M4BCH3_9CAUD</name>
<dbReference type="Proteomes" id="UP000503581">
    <property type="component" value="Genome"/>
</dbReference>
<accession>A0A6M4BCH3</accession>
<dbReference type="InterPro" id="IPR054496">
    <property type="entry name" value="E217_GP41"/>
</dbReference>
<proteinExistence type="predicted"/>